<comment type="subunit">
    <text evidence="11">Part of the heterodimeric TRMT11-TRM112 methyltransferase complex; this complex forms an active tRNA methyltransferase, where TRMT112 acts as an activator of the catalytic subunit TRMT11.</text>
</comment>
<keyword evidence="7 15" id="KW-0819">tRNA processing</keyword>
<reference evidence="18" key="1">
    <citation type="submission" date="2022-11" db="UniProtKB">
        <authorList>
            <consortium name="EnsemblMetazoa"/>
        </authorList>
    </citation>
    <scope>IDENTIFICATION</scope>
</reference>
<feature type="domain" description="Ribosomal RNA large subunit methyltransferase K/L-like methyltransferase" evidence="16">
    <location>
        <begin position="94"/>
        <end position="224"/>
    </location>
</feature>
<dbReference type="Proteomes" id="UP000887567">
    <property type="component" value="Unplaced"/>
</dbReference>
<evidence type="ECO:0000256" key="5">
    <source>
        <dbReference type="ARBA" id="ARBA00022679"/>
    </source>
</evidence>
<evidence type="ECO:0000259" key="16">
    <source>
        <dbReference type="Pfam" id="PF01170"/>
    </source>
</evidence>
<dbReference type="InterPro" id="IPR016691">
    <property type="entry name" value="TRMT11"/>
</dbReference>
<dbReference type="SUPFAM" id="SSF53335">
    <property type="entry name" value="S-adenosyl-L-methionine-dependent methyltransferases"/>
    <property type="match status" value="1"/>
</dbReference>
<keyword evidence="4 15" id="KW-0489">Methyltransferase</keyword>
<dbReference type="PIRSF" id="PIRSF017259">
    <property type="entry name" value="tRNA_mtfrase_TRM11"/>
    <property type="match status" value="1"/>
</dbReference>
<dbReference type="Pfam" id="PF25904">
    <property type="entry name" value="Tmrp11_N"/>
    <property type="match status" value="1"/>
</dbReference>
<dbReference type="PROSITE" id="PS00092">
    <property type="entry name" value="N6_MTASE"/>
    <property type="match status" value="1"/>
</dbReference>
<dbReference type="GeneID" id="110246463"/>
<evidence type="ECO:0000256" key="13">
    <source>
        <dbReference type="ARBA" id="ARBA00067484"/>
    </source>
</evidence>
<dbReference type="GO" id="GO:0005737">
    <property type="term" value="C:cytoplasm"/>
    <property type="evidence" value="ECO:0007669"/>
    <property type="project" value="UniProtKB-SubCell"/>
</dbReference>
<dbReference type="InterPro" id="IPR029063">
    <property type="entry name" value="SAM-dependent_MTases_sf"/>
</dbReference>
<dbReference type="GO" id="GO:0000049">
    <property type="term" value="F:tRNA binding"/>
    <property type="evidence" value="ECO:0007669"/>
    <property type="project" value="UniProtKB-UniRule"/>
</dbReference>
<evidence type="ECO:0000256" key="8">
    <source>
        <dbReference type="ARBA" id="ARBA00022884"/>
    </source>
</evidence>
<dbReference type="OMA" id="ANILPRH"/>
<dbReference type="RefSeq" id="XP_028517107.1">
    <property type="nucleotide sequence ID" value="XM_028661306.1"/>
</dbReference>
<keyword evidence="5 15" id="KW-0808">Transferase</keyword>
<evidence type="ECO:0000256" key="14">
    <source>
        <dbReference type="ARBA" id="ARBA00075308"/>
    </source>
</evidence>
<keyword evidence="19" id="KW-1185">Reference proteome</keyword>
<evidence type="ECO:0000256" key="1">
    <source>
        <dbReference type="ARBA" id="ARBA00004496"/>
    </source>
</evidence>
<dbReference type="GO" id="GO:0008033">
    <property type="term" value="P:tRNA processing"/>
    <property type="evidence" value="ECO:0007669"/>
    <property type="project" value="UniProtKB-UniRule"/>
</dbReference>
<dbReference type="GO" id="GO:0160102">
    <property type="term" value="F:tRNA (guanine(10)-N2)-methyltransferase activity"/>
    <property type="evidence" value="ECO:0007669"/>
    <property type="project" value="UniProtKB-EC"/>
</dbReference>
<evidence type="ECO:0000256" key="4">
    <source>
        <dbReference type="ARBA" id="ARBA00022603"/>
    </source>
</evidence>
<keyword evidence="3 15" id="KW-0820">tRNA-binding</keyword>
<dbReference type="Gene3D" id="3.40.50.150">
    <property type="entry name" value="Vaccinia Virus protein VP39"/>
    <property type="match status" value="1"/>
</dbReference>
<dbReference type="PROSITE" id="PS51627">
    <property type="entry name" value="SAM_MT_TRM11"/>
    <property type="match status" value="1"/>
</dbReference>
<dbReference type="InterPro" id="IPR002052">
    <property type="entry name" value="DNA_methylase_N6_adenine_CS"/>
</dbReference>
<evidence type="ECO:0000256" key="6">
    <source>
        <dbReference type="ARBA" id="ARBA00022691"/>
    </source>
</evidence>
<dbReference type="InterPro" id="IPR059073">
    <property type="entry name" value="TRMT11_N"/>
</dbReference>
<keyword evidence="6 15" id="KW-0949">S-adenosyl-L-methionine</keyword>
<evidence type="ECO:0000256" key="11">
    <source>
        <dbReference type="ARBA" id="ARBA00065434"/>
    </source>
</evidence>
<evidence type="ECO:0000256" key="3">
    <source>
        <dbReference type="ARBA" id="ARBA00022555"/>
    </source>
</evidence>
<keyword evidence="2" id="KW-0963">Cytoplasm</keyword>
<organism evidence="18 19">
    <name type="scientific">Exaiptasia diaphana</name>
    <name type="common">Tropical sea anemone</name>
    <name type="synonym">Aiptasia pulchella</name>
    <dbReference type="NCBI Taxonomy" id="2652724"/>
    <lineage>
        <taxon>Eukaryota</taxon>
        <taxon>Metazoa</taxon>
        <taxon>Cnidaria</taxon>
        <taxon>Anthozoa</taxon>
        <taxon>Hexacorallia</taxon>
        <taxon>Actiniaria</taxon>
        <taxon>Aiptasiidae</taxon>
        <taxon>Exaiptasia</taxon>
    </lineage>
</organism>
<comment type="subcellular location">
    <subcellularLocation>
        <location evidence="1">Cytoplasm</location>
    </subcellularLocation>
</comment>
<dbReference type="AlphaFoldDB" id="A0A913YRH2"/>
<evidence type="ECO:0000256" key="9">
    <source>
        <dbReference type="ARBA" id="ARBA00050985"/>
    </source>
</evidence>
<dbReference type="OrthoDB" id="296065at2759"/>
<dbReference type="GO" id="GO:0043527">
    <property type="term" value="C:tRNA methyltransferase complex"/>
    <property type="evidence" value="ECO:0007669"/>
    <property type="project" value="UniProtKB-ARBA"/>
</dbReference>
<dbReference type="Pfam" id="PF01170">
    <property type="entry name" value="UPF0020"/>
    <property type="match status" value="1"/>
</dbReference>
<evidence type="ECO:0000256" key="12">
    <source>
        <dbReference type="ARBA" id="ARBA00066937"/>
    </source>
</evidence>
<dbReference type="InterPro" id="IPR000241">
    <property type="entry name" value="RlmKL-like_Mtase"/>
</dbReference>
<dbReference type="PANTHER" id="PTHR13370:SF3">
    <property type="entry name" value="TRNA (GUANINE(10)-N2)-METHYLTRANSFERASE HOMOLOG"/>
    <property type="match status" value="1"/>
</dbReference>
<dbReference type="EnsemblMetazoa" id="XM_028661306.1">
    <property type="protein sequence ID" value="XP_028517107.1"/>
    <property type="gene ID" value="LOC110246463"/>
</dbReference>
<evidence type="ECO:0000256" key="15">
    <source>
        <dbReference type="PROSITE-ProRule" id="PRU00959"/>
    </source>
</evidence>
<feature type="domain" description="tRNA (guanine(10)-N(2))-methyltransferase TRMT11 N-terminal" evidence="17">
    <location>
        <begin position="7"/>
        <end position="83"/>
    </location>
</feature>
<sequence length="354" mass="40615">MQPYCSKEATFRINVETYNKKIPQSHREHYYEALSFLPFKGKVALDNPENQFSLVLDFGQDTNVAAETPCRYYFGRLIGKGQRHLCQKYSLKDRYFIGNTSMDPLLSFFMANQGQARPGTLVFDPFVGTGSTLLSCGHFGSRVFGSDIDKNLITGRGKSSRASSKCKWRKRDEIIRTNFINAGLEHLFVDVMVADASRQVLRPTPIFDAIITDPPYGVREGVRSQISEKELTENRSDAELGYPSIHLGRLSDIILSLLHFSSQYLCLNGRLVFWLPVYKPSYSDSKVPHHPCFRLVANSEQNLFTNISRRLLTMEKTHEYNKSVTMDSLRDKNREFEIMCDKFRENYFMPSNSS</sequence>
<dbReference type="EC" id="2.1.1.214" evidence="12"/>
<evidence type="ECO:0000256" key="2">
    <source>
        <dbReference type="ARBA" id="ARBA00022490"/>
    </source>
</evidence>
<dbReference type="GO" id="GO:0032259">
    <property type="term" value="P:methylation"/>
    <property type="evidence" value="ECO:0007669"/>
    <property type="project" value="UniProtKB-UniRule"/>
</dbReference>
<keyword evidence="8 15" id="KW-0694">RNA-binding</keyword>
<dbReference type="KEGG" id="epa:110246463"/>
<dbReference type="PANTHER" id="PTHR13370">
    <property type="entry name" value="RNA METHYLASE-RELATED"/>
    <property type="match status" value="1"/>
</dbReference>
<evidence type="ECO:0000256" key="10">
    <source>
        <dbReference type="ARBA" id="ARBA00056270"/>
    </source>
</evidence>
<comment type="function">
    <text evidence="10">Catalytic subunit of the TRMT11-TRM112 methyltransferase complex, that specifically mediates the S-adenosyl-L-methionine-dependent N(2)-methylation of guanosine nucleotide at position 10 (m2G10) in tRNAs. This is one of the major tRNA (guanine-N(2))-methyltransferases.</text>
</comment>
<accession>A0A913YRH2</accession>
<evidence type="ECO:0000256" key="7">
    <source>
        <dbReference type="ARBA" id="ARBA00022694"/>
    </source>
</evidence>
<comment type="similarity">
    <text evidence="15">Belongs to the class I-like SAM-binding methyltransferase superfamily. TRM11 methyltransferase family.</text>
</comment>
<comment type="catalytic activity">
    <reaction evidence="9">
        <text>guanosine(10) in tRNA + S-adenosyl-L-methionine = N(2)-methylguanosine(10) in tRNA + S-adenosyl-L-homocysteine + H(+)</text>
        <dbReference type="Rhea" id="RHEA:43128"/>
        <dbReference type="Rhea" id="RHEA-COMP:10355"/>
        <dbReference type="Rhea" id="RHEA-COMP:10357"/>
        <dbReference type="ChEBI" id="CHEBI:15378"/>
        <dbReference type="ChEBI" id="CHEBI:57856"/>
        <dbReference type="ChEBI" id="CHEBI:59789"/>
        <dbReference type="ChEBI" id="CHEBI:74269"/>
        <dbReference type="ChEBI" id="CHEBI:74481"/>
        <dbReference type="EC" id="2.1.1.214"/>
    </reaction>
    <physiologicalReaction direction="left-to-right" evidence="9">
        <dbReference type="Rhea" id="RHEA:43129"/>
    </physiologicalReaction>
</comment>
<protein>
    <recommendedName>
        <fullName evidence="13">tRNA (guanine(10)-N(2))-methyltransferase TRMT11</fullName>
        <ecNumber evidence="12">2.1.1.214</ecNumber>
    </recommendedName>
    <alternativeName>
        <fullName evidence="14">tRNA methyltransferase 11 homolog</fullName>
    </alternativeName>
</protein>
<evidence type="ECO:0000313" key="19">
    <source>
        <dbReference type="Proteomes" id="UP000887567"/>
    </source>
</evidence>
<evidence type="ECO:0000259" key="17">
    <source>
        <dbReference type="Pfam" id="PF25904"/>
    </source>
</evidence>
<evidence type="ECO:0000313" key="18">
    <source>
        <dbReference type="EnsemblMetazoa" id="XP_028517107.1"/>
    </source>
</evidence>
<name>A0A913YRH2_EXADI</name>
<dbReference type="PRINTS" id="PR00507">
    <property type="entry name" value="N12N6MTFRASE"/>
</dbReference>
<proteinExistence type="inferred from homology"/>